<dbReference type="AlphaFoldDB" id="A0A345P3J7"/>
<dbReference type="Gene3D" id="3.30.70.100">
    <property type="match status" value="1"/>
</dbReference>
<evidence type="ECO:0000256" key="4">
    <source>
        <dbReference type="ARBA" id="ARBA00022692"/>
    </source>
</evidence>
<dbReference type="SUPFAM" id="SSF82861">
    <property type="entry name" value="Mechanosensitive channel protein MscS (YggB), transmembrane region"/>
    <property type="match status" value="1"/>
</dbReference>
<feature type="domain" description="Mechanosensitive ion channel MscS" evidence="9">
    <location>
        <begin position="143"/>
        <end position="205"/>
    </location>
</feature>
<dbReference type="RefSeq" id="WP_114897966.1">
    <property type="nucleotide sequence ID" value="NZ_CP031222.1"/>
</dbReference>
<organism evidence="11 12">
    <name type="scientific">Aquirhabdus parva</name>
    <dbReference type="NCBI Taxonomy" id="2283318"/>
    <lineage>
        <taxon>Bacteria</taxon>
        <taxon>Pseudomonadati</taxon>
        <taxon>Pseudomonadota</taxon>
        <taxon>Gammaproteobacteria</taxon>
        <taxon>Moraxellales</taxon>
        <taxon>Moraxellaceae</taxon>
        <taxon>Aquirhabdus</taxon>
    </lineage>
</organism>
<keyword evidence="7" id="KW-0407">Ion channel</keyword>
<proteinExistence type="inferred from homology"/>
<evidence type="ECO:0000256" key="5">
    <source>
        <dbReference type="ARBA" id="ARBA00022989"/>
    </source>
</evidence>
<evidence type="ECO:0000313" key="11">
    <source>
        <dbReference type="EMBL" id="AXI01856.1"/>
    </source>
</evidence>
<dbReference type="InterPro" id="IPR011014">
    <property type="entry name" value="MscS_channel_TM-2"/>
</dbReference>
<keyword evidence="7" id="KW-0813">Transport</keyword>
<feature type="compositionally biased region" description="Basic and acidic residues" evidence="8">
    <location>
        <begin position="319"/>
        <end position="336"/>
    </location>
</feature>
<keyword evidence="6 7" id="KW-0472">Membrane</keyword>
<feature type="region of interest" description="Disordered" evidence="8">
    <location>
        <begin position="310"/>
        <end position="383"/>
    </location>
</feature>
<evidence type="ECO:0000256" key="2">
    <source>
        <dbReference type="ARBA" id="ARBA00008017"/>
    </source>
</evidence>
<evidence type="ECO:0000256" key="3">
    <source>
        <dbReference type="ARBA" id="ARBA00022475"/>
    </source>
</evidence>
<name>A0A345P3J7_9GAMM</name>
<protein>
    <recommendedName>
        <fullName evidence="7">Small-conductance mechanosensitive channel</fullName>
    </recommendedName>
</protein>
<dbReference type="PANTHER" id="PTHR30221">
    <property type="entry name" value="SMALL-CONDUCTANCE MECHANOSENSITIVE CHANNEL"/>
    <property type="match status" value="1"/>
</dbReference>
<dbReference type="SUPFAM" id="SSF50182">
    <property type="entry name" value="Sm-like ribonucleoproteins"/>
    <property type="match status" value="1"/>
</dbReference>
<accession>A0A345P3J7</accession>
<feature type="compositionally biased region" description="Basic and acidic residues" evidence="8">
    <location>
        <begin position="371"/>
        <end position="383"/>
    </location>
</feature>
<dbReference type="InterPro" id="IPR010920">
    <property type="entry name" value="LSM_dom_sf"/>
</dbReference>
<dbReference type="SUPFAM" id="SSF82689">
    <property type="entry name" value="Mechanosensitive channel protein MscS (YggB), C-terminal domain"/>
    <property type="match status" value="1"/>
</dbReference>
<comment type="function">
    <text evidence="7">Mechanosensitive channel that participates in the regulation of osmotic pressure changes within the cell, opening in response to stretch forces in the membrane lipid bilayer, without the need for other proteins. Contributes to normal resistance to hypoosmotic shock. Forms an ion channel of 1.0 nanosiemens conductance with a slight preference for anions.</text>
</comment>
<comment type="subcellular location">
    <subcellularLocation>
        <location evidence="7">Cell inner membrane</location>
        <topology evidence="7">Multi-pass membrane protein</topology>
    </subcellularLocation>
    <subcellularLocation>
        <location evidence="1">Cell membrane</location>
        <topology evidence="1">Multi-pass membrane protein</topology>
    </subcellularLocation>
</comment>
<evidence type="ECO:0000259" key="9">
    <source>
        <dbReference type="Pfam" id="PF00924"/>
    </source>
</evidence>
<evidence type="ECO:0000313" key="12">
    <source>
        <dbReference type="Proteomes" id="UP000253940"/>
    </source>
</evidence>
<feature type="transmembrane region" description="Helical" evidence="7">
    <location>
        <begin position="55"/>
        <end position="75"/>
    </location>
</feature>
<dbReference type="InterPro" id="IPR045275">
    <property type="entry name" value="MscS_archaea/bacteria_type"/>
</dbReference>
<keyword evidence="7" id="KW-0406">Ion transport</keyword>
<dbReference type="GO" id="GO:0005886">
    <property type="term" value="C:plasma membrane"/>
    <property type="evidence" value="ECO:0007669"/>
    <property type="project" value="UniProtKB-SubCell"/>
</dbReference>
<evidence type="ECO:0000256" key="1">
    <source>
        <dbReference type="ARBA" id="ARBA00004651"/>
    </source>
</evidence>
<dbReference type="PANTHER" id="PTHR30221:SF1">
    <property type="entry name" value="SMALL-CONDUCTANCE MECHANOSENSITIVE CHANNEL"/>
    <property type="match status" value="1"/>
</dbReference>
<dbReference type="Gene3D" id="1.10.287.1260">
    <property type="match status" value="1"/>
</dbReference>
<dbReference type="InterPro" id="IPR023408">
    <property type="entry name" value="MscS_beta-dom_sf"/>
</dbReference>
<reference evidence="11 12" key="1">
    <citation type="submission" date="2018-07" db="EMBL/GenBank/DDBJ databases">
        <title>Genome sequencing of Moraxellaceae gen. HYN0046.</title>
        <authorList>
            <person name="Kim M."/>
            <person name="Yi H."/>
        </authorList>
    </citation>
    <scope>NUCLEOTIDE SEQUENCE [LARGE SCALE GENOMIC DNA]</scope>
    <source>
        <strain evidence="11 12">HYN0046</strain>
    </source>
</reference>
<evidence type="ECO:0000256" key="7">
    <source>
        <dbReference type="RuleBase" id="RU369025"/>
    </source>
</evidence>
<feature type="transmembrane region" description="Helical" evidence="7">
    <location>
        <begin position="96"/>
        <end position="120"/>
    </location>
</feature>
<comment type="subunit">
    <text evidence="7">Homoheptamer.</text>
</comment>
<comment type="caution">
    <text evidence="7">Lacks conserved residue(s) required for the propagation of feature annotation.</text>
</comment>
<keyword evidence="4 7" id="KW-0812">Transmembrane</keyword>
<evidence type="ECO:0000256" key="8">
    <source>
        <dbReference type="SAM" id="MobiDB-lite"/>
    </source>
</evidence>
<feature type="compositionally biased region" description="Basic and acidic residues" evidence="8">
    <location>
        <begin position="343"/>
        <end position="363"/>
    </location>
</feature>
<dbReference type="Gene3D" id="2.30.30.60">
    <property type="match status" value="1"/>
</dbReference>
<sequence>MALDNTIIQQASAATTNTLHQAGAATSQAVEKTVAHYSGIYAPVDKLIDQFMDRIPYLIASCIVLVLFWLLARLFKLVIKRTLTHRVQKRQNLVKVLNRIGSTTIIFIGVLIAMVVAIPGFTTTKLVSALGIGSVAIGFAFKDIFQNMLSGILILLSEPFRIGDQIIMGSFEGTVEDIQIRATYIRTYDGRRIVIPNAQLYTTPVTVNTAFRRRRNQIDIGIGMGDDVGVAKTAILEALKKCDTVTANSNPTIVATGFSDFALILRLRWWIEDSAQMDITDSMDQVLIAIKYALTDAGIDLPYPTSQVLLHDQTEETDGDRLRQREGWPARADQKNPRSLVRARYDLRRSERELDLPADRGVRTAEPAPSTRDESESANPQRD</sequence>
<keyword evidence="12" id="KW-1185">Reference proteome</keyword>
<keyword evidence="5 7" id="KW-1133">Transmembrane helix</keyword>
<dbReference type="Pfam" id="PF21082">
    <property type="entry name" value="MS_channel_3rd"/>
    <property type="match status" value="1"/>
</dbReference>
<dbReference type="Proteomes" id="UP000253940">
    <property type="component" value="Chromosome"/>
</dbReference>
<evidence type="ECO:0000259" key="10">
    <source>
        <dbReference type="Pfam" id="PF21082"/>
    </source>
</evidence>
<feature type="domain" description="Mechanosensitive ion channel MscS C-terminal" evidence="10">
    <location>
        <begin position="218"/>
        <end position="300"/>
    </location>
</feature>
<dbReference type="Pfam" id="PF00924">
    <property type="entry name" value="MS_channel_2nd"/>
    <property type="match status" value="1"/>
</dbReference>
<gene>
    <name evidence="11" type="ORF">HYN46_02555</name>
</gene>
<dbReference type="OrthoDB" id="9809206at2"/>
<dbReference type="KEGG" id="mbah:HYN46_02555"/>
<evidence type="ECO:0000256" key="6">
    <source>
        <dbReference type="ARBA" id="ARBA00023136"/>
    </source>
</evidence>
<dbReference type="InterPro" id="IPR049278">
    <property type="entry name" value="MS_channel_C"/>
</dbReference>
<dbReference type="GO" id="GO:0008381">
    <property type="term" value="F:mechanosensitive monoatomic ion channel activity"/>
    <property type="evidence" value="ECO:0007669"/>
    <property type="project" value="InterPro"/>
</dbReference>
<dbReference type="InterPro" id="IPR011066">
    <property type="entry name" value="MscS_channel_C_sf"/>
</dbReference>
<keyword evidence="3" id="KW-1003">Cell membrane</keyword>
<dbReference type="InterPro" id="IPR006685">
    <property type="entry name" value="MscS_channel_2nd"/>
</dbReference>
<dbReference type="EMBL" id="CP031222">
    <property type="protein sequence ID" value="AXI01856.1"/>
    <property type="molecule type" value="Genomic_DNA"/>
</dbReference>
<keyword evidence="7" id="KW-0997">Cell inner membrane</keyword>
<comment type="similarity">
    <text evidence="2 7">Belongs to the MscS (TC 1.A.23) family.</text>
</comment>